<dbReference type="CDD" id="cd01167">
    <property type="entry name" value="bac_FRK"/>
    <property type="match status" value="1"/>
</dbReference>
<dbReference type="Proteomes" id="UP001225316">
    <property type="component" value="Unassembled WGS sequence"/>
</dbReference>
<dbReference type="Gene3D" id="3.40.1190.20">
    <property type="match status" value="1"/>
</dbReference>
<dbReference type="RefSeq" id="WP_308951023.1">
    <property type="nucleotide sequence ID" value="NZ_JARXHW010000031.1"/>
</dbReference>
<dbReference type="SUPFAM" id="SSF53613">
    <property type="entry name" value="Ribokinase-like"/>
    <property type="match status" value="1"/>
</dbReference>
<reference evidence="5 6" key="1">
    <citation type="submission" date="2023-04" db="EMBL/GenBank/DDBJ databases">
        <title>A novel bacteria isolated from coastal sediment.</title>
        <authorList>
            <person name="Liu X.-J."/>
            <person name="Du Z.-J."/>
        </authorList>
    </citation>
    <scope>NUCLEOTIDE SEQUENCE [LARGE SCALE GENOMIC DNA]</scope>
    <source>
        <strain evidence="5 6">SDUM461003</strain>
    </source>
</reference>
<dbReference type="GO" id="GO:0016301">
    <property type="term" value="F:kinase activity"/>
    <property type="evidence" value="ECO:0007669"/>
    <property type="project" value="UniProtKB-KW"/>
</dbReference>
<evidence type="ECO:0000313" key="6">
    <source>
        <dbReference type="Proteomes" id="UP001225316"/>
    </source>
</evidence>
<dbReference type="InterPro" id="IPR029056">
    <property type="entry name" value="Ribokinase-like"/>
</dbReference>
<evidence type="ECO:0000256" key="2">
    <source>
        <dbReference type="ARBA" id="ARBA00022679"/>
    </source>
</evidence>
<comment type="similarity">
    <text evidence="1">Belongs to the carbohydrate kinase PfkB family.</text>
</comment>
<dbReference type="InterPro" id="IPR050306">
    <property type="entry name" value="PfkB_Carbo_kinase"/>
</dbReference>
<organism evidence="5 6">
    <name type="scientific">Thalassobacterium maritimum</name>
    <dbReference type="NCBI Taxonomy" id="3041265"/>
    <lineage>
        <taxon>Bacteria</taxon>
        <taxon>Pseudomonadati</taxon>
        <taxon>Verrucomicrobiota</taxon>
        <taxon>Opitutia</taxon>
        <taxon>Puniceicoccales</taxon>
        <taxon>Coraliomargaritaceae</taxon>
        <taxon>Thalassobacterium</taxon>
    </lineage>
</organism>
<accession>A0ABU1AWB3</accession>
<keyword evidence="3 5" id="KW-0418">Kinase</keyword>
<protein>
    <submittedName>
        <fullName evidence="5">Carbohydrate kinase</fullName>
        <ecNumber evidence="5">2.7.1.-</ecNumber>
    </submittedName>
</protein>
<keyword evidence="6" id="KW-1185">Reference proteome</keyword>
<dbReference type="EC" id="2.7.1.-" evidence="5"/>
<evidence type="ECO:0000313" key="5">
    <source>
        <dbReference type="EMBL" id="MDQ8208437.1"/>
    </source>
</evidence>
<dbReference type="PANTHER" id="PTHR43085:SF57">
    <property type="entry name" value="CARBOHYDRATE KINASE PFKB DOMAIN-CONTAINING PROTEIN"/>
    <property type="match status" value="1"/>
</dbReference>
<dbReference type="EMBL" id="JARXHW010000031">
    <property type="protein sequence ID" value="MDQ8208437.1"/>
    <property type="molecule type" value="Genomic_DNA"/>
</dbReference>
<comment type="caution">
    <text evidence="5">The sequence shown here is derived from an EMBL/GenBank/DDBJ whole genome shotgun (WGS) entry which is preliminary data.</text>
</comment>
<gene>
    <name evidence="5" type="ORF">QEH52_13015</name>
</gene>
<sequence>MTTEPISEKKYAVAGIGELLWDVFPNQKRIGGAPANFAYHVHQLGADSWPVSCLGADALGRELRSQLSGSACDLRYVAESDLYATGTVDVRLSDGKPSYDIHMDAAWDYLEFTPQLQALASGLDAVCFGSLSQRSQVSRQSVHSFLSAMPAKSVKIFDVNLRQSFFSKEVLRRSLEQANVLKLSDEELPVLLDMFDLEGGIREQLLQLLELFDLRLVAYTRGSRGSLLQGVNELHDFPGTEVDSVDTVGAGDSFTAALCMGLLRDWKLSGINFFANEVAGYVCTQQGATPEIPDTIKNFGSLHCCF</sequence>
<dbReference type="InterPro" id="IPR011611">
    <property type="entry name" value="PfkB_dom"/>
</dbReference>
<evidence type="ECO:0000256" key="1">
    <source>
        <dbReference type="ARBA" id="ARBA00010688"/>
    </source>
</evidence>
<dbReference type="Pfam" id="PF00294">
    <property type="entry name" value="PfkB"/>
    <property type="match status" value="1"/>
</dbReference>
<keyword evidence="2 5" id="KW-0808">Transferase</keyword>
<proteinExistence type="inferred from homology"/>
<dbReference type="PANTHER" id="PTHR43085">
    <property type="entry name" value="HEXOKINASE FAMILY MEMBER"/>
    <property type="match status" value="1"/>
</dbReference>
<evidence type="ECO:0000259" key="4">
    <source>
        <dbReference type="Pfam" id="PF00294"/>
    </source>
</evidence>
<name>A0ABU1AWB3_9BACT</name>
<feature type="domain" description="Carbohydrate kinase PfkB" evidence="4">
    <location>
        <begin position="26"/>
        <end position="293"/>
    </location>
</feature>
<dbReference type="PROSITE" id="PS00583">
    <property type="entry name" value="PFKB_KINASES_1"/>
    <property type="match status" value="1"/>
</dbReference>
<evidence type="ECO:0000256" key="3">
    <source>
        <dbReference type="ARBA" id="ARBA00022777"/>
    </source>
</evidence>
<dbReference type="InterPro" id="IPR002173">
    <property type="entry name" value="Carboh/pur_kinase_PfkB_CS"/>
</dbReference>